<dbReference type="EMBL" id="SMAD01000006">
    <property type="protein sequence ID" value="TCS86883.1"/>
    <property type="molecule type" value="Genomic_DNA"/>
</dbReference>
<keyword evidence="1" id="KW-0812">Transmembrane</keyword>
<keyword evidence="1" id="KW-0472">Membrane</keyword>
<keyword evidence="1" id="KW-1133">Transmembrane helix</keyword>
<proteinExistence type="predicted"/>
<dbReference type="AlphaFoldDB" id="A0A4R3KR91"/>
<protein>
    <submittedName>
        <fullName evidence="2">Uncharacterized protein</fullName>
    </submittedName>
</protein>
<feature type="transmembrane region" description="Helical" evidence="1">
    <location>
        <begin position="16"/>
        <end position="34"/>
    </location>
</feature>
<reference evidence="2 3" key="1">
    <citation type="submission" date="2019-03" db="EMBL/GenBank/DDBJ databases">
        <title>Genomic Encyclopedia of Type Strains, Phase IV (KMG-IV): sequencing the most valuable type-strain genomes for metagenomic binning, comparative biology and taxonomic classification.</title>
        <authorList>
            <person name="Goeker M."/>
        </authorList>
    </citation>
    <scope>NUCLEOTIDE SEQUENCE [LARGE SCALE GENOMIC DNA]</scope>
    <source>
        <strain evidence="2 3">DSM 21100</strain>
    </source>
</reference>
<evidence type="ECO:0000256" key="1">
    <source>
        <dbReference type="SAM" id="Phobius"/>
    </source>
</evidence>
<accession>A0A4R3KR91</accession>
<gene>
    <name evidence="2" type="ORF">EDD80_106194</name>
</gene>
<evidence type="ECO:0000313" key="2">
    <source>
        <dbReference type="EMBL" id="TCS86883.1"/>
    </source>
</evidence>
<sequence>MVDEVQVPGKYKKSRWLNFHIFPVVLGLYLKYFHNGRKQETFFMHYKDFFLNKNDKIELVEKINSTRNDINQTIYVVGVVQFLAIVGSVLAILSFN</sequence>
<dbReference type="Proteomes" id="UP000295807">
    <property type="component" value="Unassembled WGS sequence"/>
</dbReference>
<name>A0A4R3KR91_9SPHI</name>
<evidence type="ECO:0000313" key="3">
    <source>
        <dbReference type="Proteomes" id="UP000295807"/>
    </source>
</evidence>
<comment type="caution">
    <text evidence="2">The sequence shown here is derived from an EMBL/GenBank/DDBJ whole genome shotgun (WGS) entry which is preliminary data.</text>
</comment>
<keyword evidence="3" id="KW-1185">Reference proteome</keyword>
<feature type="transmembrane region" description="Helical" evidence="1">
    <location>
        <begin position="74"/>
        <end position="95"/>
    </location>
</feature>
<organism evidence="2 3">
    <name type="scientific">Anseongella ginsenosidimutans</name>
    <dbReference type="NCBI Taxonomy" id="496056"/>
    <lineage>
        <taxon>Bacteria</taxon>
        <taxon>Pseudomonadati</taxon>
        <taxon>Bacteroidota</taxon>
        <taxon>Sphingobacteriia</taxon>
        <taxon>Sphingobacteriales</taxon>
        <taxon>Sphingobacteriaceae</taxon>
        <taxon>Anseongella</taxon>
    </lineage>
</organism>